<evidence type="ECO:0000313" key="1">
    <source>
        <dbReference type="EMBL" id="MBR9973222.1"/>
    </source>
</evidence>
<name>A0ABS5IFM6_9PROT</name>
<keyword evidence="2" id="KW-1185">Reference proteome</keyword>
<gene>
    <name evidence="1" type="ORF">KEC16_15975</name>
</gene>
<dbReference type="EMBL" id="JAGTUF010000019">
    <property type="protein sequence ID" value="MBR9973222.1"/>
    <property type="molecule type" value="Genomic_DNA"/>
</dbReference>
<proteinExistence type="predicted"/>
<dbReference type="RefSeq" id="WP_211550752.1">
    <property type="nucleotide sequence ID" value="NZ_JAGTUF010000019.1"/>
</dbReference>
<reference evidence="1 2" key="1">
    <citation type="submission" date="2021-04" db="EMBL/GenBank/DDBJ databases">
        <title>Magnetospirillum sulfuroxidans sp. nov., a facultative chemolithoautotrophic sulfur-oxidizing alphaproteobacterium isolated from freshwater sediment and proposals for Paramagetospirillum gen. nov., and Magnetospirillaceae fam. nov.</title>
        <authorList>
            <person name="Koziaeva V."/>
            <person name="Geelhoed J.S."/>
            <person name="Sorokin D.Y."/>
            <person name="Grouzdev D.S."/>
        </authorList>
    </citation>
    <scope>NUCLEOTIDE SEQUENCE [LARGE SCALE GENOMIC DNA]</scope>
    <source>
        <strain evidence="1 2">J10</strain>
    </source>
</reference>
<organism evidence="1 2">
    <name type="scientific">Magnetospirillum sulfuroxidans</name>
    <dbReference type="NCBI Taxonomy" id="611300"/>
    <lineage>
        <taxon>Bacteria</taxon>
        <taxon>Pseudomonadati</taxon>
        <taxon>Pseudomonadota</taxon>
        <taxon>Alphaproteobacteria</taxon>
        <taxon>Rhodospirillales</taxon>
        <taxon>Rhodospirillaceae</taxon>
        <taxon>Magnetospirillum</taxon>
    </lineage>
</organism>
<protein>
    <submittedName>
        <fullName evidence="1">DUF4276 family protein</fullName>
    </submittedName>
</protein>
<comment type="caution">
    <text evidence="1">The sequence shown here is derived from an EMBL/GenBank/DDBJ whole genome shotgun (WGS) entry which is preliminary data.</text>
</comment>
<sequence length="206" mass="22852">MTLFVHVEEDSMESALQALIPRLLNTHDHKIINHGSKDKLLKTLPARLKGYAAWNAPDLRILILVDRDNDDCRVLKKQLEDMASAVGLSTKTSPAQDGTFKVVNRIVVEELEAWFFGDVPALARVYPGIPLSLEKKAGYRDPDAIKGGTWEKLLKVLQEAGHYAPAERLPKGEVARKMAPQLDLAANRSASFQHFHSGLLALIAKQ</sequence>
<dbReference type="InterPro" id="IPR025455">
    <property type="entry name" value="DUF4276"/>
</dbReference>
<evidence type="ECO:0000313" key="2">
    <source>
        <dbReference type="Proteomes" id="UP000680714"/>
    </source>
</evidence>
<accession>A0ABS5IFM6</accession>
<dbReference type="Proteomes" id="UP000680714">
    <property type="component" value="Unassembled WGS sequence"/>
</dbReference>
<dbReference type="Pfam" id="PF14103">
    <property type="entry name" value="DUF4276"/>
    <property type="match status" value="1"/>
</dbReference>